<sequence length="297" mass="33794">MAYVPTYHDVHLRTSVGGADIHYLEAGAPTLPTIILYHGFPSSSTQYRDFIPMLCDEYHILAPDFPGFGLTTVSDDFPYTFENITIVMKAWIKKLHVQNYAMYIFDYGAPIGLRVALEQPKQVHAIISQSGNAYQEGFGQNFWNPIFNLWNSHNSDEARRIVRDNVLTPAATKYQYEAGVPEVDLHLINPALSYYLDYASNIEGEENKTHQLDLFYDYRTNVDMYPKFQQYFKDTQVPMLAVWGKGDPAFIPPGAEAFKRDLPAAEVLLLDTGHFALETKRWQVARTVKGFLSSVGF</sequence>
<name>A0A9W7SNA1_9PEZI</name>
<dbReference type="Pfam" id="PF00561">
    <property type="entry name" value="Abhydrolase_1"/>
    <property type="match status" value="1"/>
</dbReference>
<evidence type="ECO:0000259" key="2">
    <source>
        <dbReference type="Pfam" id="PF00561"/>
    </source>
</evidence>
<dbReference type="Proteomes" id="UP001138500">
    <property type="component" value="Unassembled WGS sequence"/>
</dbReference>
<evidence type="ECO:0000313" key="4">
    <source>
        <dbReference type="Proteomes" id="UP001138500"/>
    </source>
</evidence>
<comment type="caution">
    <text evidence="3">The sequence shown here is derived from an EMBL/GenBank/DDBJ whole genome shotgun (WGS) entry which is preliminary data.</text>
</comment>
<dbReference type="PANTHER" id="PTHR42977:SF3">
    <property type="entry name" value="AB HYDROLASE-1 DOMAIN-CONTAINING PROTEIN"/>
    <property type="match status" value="1"/>
</dbReference>
<keyword evidence="4" id="KW-1185">Reference proteome</keyword>
<protein>
    <submittedName>
        <fullName evidence="3">Alpha/Beta hydrolase protein</fullName>
    </submittedName>
</protein>
<dbReference type="InterPro" id="IPR051340">
    <property type="entry name" value="Haloalkane_dehalogenase"/>
</dbReference>
<feature type="domain" description="AB hydrolase-1" evidence="2">
    <location>
        <begin position="32"/>
        <end position="280"/>
    </location>
</feature>
<proteinExistence type="predicted"/>
<dbReference type="GO" id="GO:0004301">
    <property type="term" value="F:epoxide hydrolase activity"/>
    <property type="evidence" value="ECO:0007669"/>
    <property type="project" value="TreeGrafter"/>
</dbReference>
<evidence type="ECO:0000256" key="1">
    <source>
        <dbReference type="ARBA" id="ARBA00022801"/>
    </source>
</evidence>
<reference evidence="3 4" key="1">
    <citation type="journal article" date="2018" name="IMA Fungus">
        <title>IMA Genome-F 10: Nine draft genome sequences of Claviceps purpurea s.lat., including C. arundinis, C. humidiphila, and C. cf. spartinae, pseudomolecules for the pitch canker pathogen Fusarium circinatum, draft genome of Davidsoniella eucalypti, Grosmannia galeiformis, Quambalaria eucalypti, and Teratosphaeria destructans.</title>
        <authorList>
            <person name="Wingfield B.D."/>
            <person name="Liu M."/>
            <person name="Nguyen H.D."/>
            <person name="Lane F.A."/>
            <person name="Morgan S.W."/>
            <person name="De Vos L."/>
            <person name="Wilken P.M."/>
            <person name="Duong T.A."/>
            <person name="Aylward J."/>
            <person name="Coetzee M.P."/>
            <person name="Dadej K."/>
            <person name="De Beer Z.W."/>
            <person name="Findlay W."/>
            <person name="Havenga M."/>
            <person name="Kolarik M."/>
            <person name="Menzies J.G."/>
            <person name="Naidoo K."/>
            <person name="Pochopski O."/>
            <person name="Shoukouhi P."/>
            <person name="Santana Q.C."/>
            <person name="Seifert K.A."/>
            <person name="Soal N."/>
            <person name="Steenkamp E.T."/>
            <person name="Tatham C.T."/>
            <person name="van der Nest M.A."/>
            <person name="Wingfield M.J."/>
        </authorList>
    </citation>
    <scope>NUCLEOTIDE SEQUENCE [LARGE SCALE GENOMIC DNA]</scope>
    <source>
        <strain evidence="3">CMW44962</strain>
    </source>
</reference>
<dbReference type="InterPro" id="IPR000073">
    <property type="entry name" value="AB_hydrolase_1"/>
</dbReference>
<dbReference type="InterPro" id="IPR029058">
    <property type="entry name" value="AB_hydrolase_fold"/>
</dbReference>
<dbReference type="InterPro" id="IPR000639">
    <property type="entry name" value="Epox_hydrolase-like"/>
</dbReference>
<dbReference type="Gene3D" id="3.40.50.1820">
    <property type="entry name" value="alpha/beta hydrolase"/>
    <property type="match status" value="1"/>
</dbReference>
<dbReference type="OrthoDB" id="284184at2759"/>
<dbReference type="EMBL" id="RIBY02002089">
    <property type="protein sequence ID" value="KAH9825662.1"/>
    <property type="molecule type" value="Genomic_DNA"/>
</dbReference>
<dbReference type="PRINTS" id="PR00412">
    <property type="entry name" value="EPOXHYDRLASE"/>
</dbReference>
<dbReference type="PANTHER" id="PTHR42977">
    <property type="entry name" value="HYDROLASE-RELATED"/>
    <property type="match status" value="1"/>
</dbReference>
<gene>
    <name evidence="3" type="ORF">Tdes44962_MAKER00592</name>
</gene>
<evidence type="ECO:0000313" key="3">
    <source>
        <dbReference type="EMBL" id="KAH9825662.1"/>
    </source>
</evidence>
<dbReference type="AlphaFoldDB" id="A0A9W7SNA1"/>
<organism evidence="3 4">
    <name type="scientific">Teratosphaeria destructans</name>
    <dbReference type="NCBI Taxonomy" id="418781"/>
    <lineage>
        <taxon>Eukaryota</taxon>
        <taxon>Fungi</taxon>
        <taxon>Dikarya</taxon>
        <taxon>Ascomycota</taxon>
        <taxon>Pezizomycotina</taxon>
        <taxon>Dothideomycetes</taxon>
        <taxon>Dothideomycetidae</taxon>
        <taxon>Mycosphaerellales</taxon>
        <taxon>Teratosphaeriaceae</taxon>
        <taxon>Teratosphaeria</taxon>
    </lineage>
</organism>
<accession>A0A9W7SNA1</accession>
<dbReference type="SUPFAM" id="SSF53474">
    <property type="entry name" value="alpha/beta-Hydrolases"/>
    <property type="match status" value="1"/>
</dbReference>
<keyword evidence="1 3" id="KW-0378">Hydrolase</keyword>
<reference evidence="3 4" key="2">
    <citation type="journal article" date="2021" name="Curr. Genet.">
        <title>Genetic response to nitrogen starvation in the aggressive Eucalyptus foliar pathogen Teratosphaeria destructans.</title>
        <authorList>
            <person name="Havenga M."/>
            <person name="Wingfield B.D."/>
            <person name="Wingfield M.J."/>
            <person name="Dreyer L.L."/>
            <person name="Roets F."/>
            <person name="Aylward J."/>
        </authorList>
    </citation>
    <scope>NUCLEOTIDE SEQUENCE [LARGE SCALE GENOMIC DNA]</scope>
    <source>
        <strain evidence="3">CMW44962</strain>
    </source>
</reference>